<organism evidence="2 3">
    <name type="scientific">Candidatus Micrarchaeum acidiphilum ARMAN-2</name>
    <dbReference type="NCBI Taxonomy" id="425595"/>
    <lineage>
        <taxon>Archaea</taxon>
        <taxon>Candidatus Micrarchaeota</taxon>
        <taxon>Candidatus Micrarchaeia</taxon>
        <taxon>Candidatus Micrarchaeales</taxon>
        <taxon>Candidatus Micrarchaeaceae</taxon>
        <taxon>Candidatus Micrarchaeum</taxon>
    </lineage>
</organism>
<sequence length="191" mass="20536">MVSMRRKFTGSMVLGQTALDFMISYGIAFIIIAVALAVILSTDVFSAGLAPDVCTPQPGFTCDSFAVSPSGVFVIKLSQTTDSTINVTAAACSTLPNPNNVSRPFYGNVDLLPYDKAPQYYPDSSLQYGAIIYSGGYAVISTYCYSGPDSIASGHYGNQFIGYFWINYTTSGLLPTNHNIVRVASFTTKYT</sequence>
<evidence type="ECO:0000256" key="1">
    <source>
        <dbReference type="SAM" id="Phobius"/>
    </source>
</evidence>
<name>C7DGN9_MICA2</name>
<keyword evidence="1" id="KW-0472">Membrane</keyword>
<evidence type="ECO:0000313" key="2">
    <source>
        <dbReference type="EMBL" id="EET90386.1"/>
    </source>
</evidence>
<dbReference type="EMBL" id="GG697238">
    <property type="protein sequence ID" value="EET90386.1"/>
    <property type="molecule type" value="Genomic_DNA"/>
</dbReference>
<keyword evidence="3" id="KW-1185">Reference proteome</keyword>
<evidence type="ECO:0000313" key="3">
    <source>
        <dbReference type="Proteomes" id="UP000332487"/>
    </source>
</evidence>
<proteinExistence type="predicted"/>
<gene>
    <name evidence="2" type="ORF">UNLARM2_0240</name>
</gene>
<keyword evidence="1" id="KW-1133">Transmembrane helix</keyword>
<dbReference type="AlphaFoldDB" id="C7DGN9"/>
<feature type="transmembrane region" description="Helical" evidence="1">
    <location>
        <begin position="21"/>
        <end position="40"/>
    </location>
</feature>
<accession>C7DGN9</accession>
<dbReference type="Proteomes" id="UP000332487">
    <property type="component" value="Unassembled WGS sequence"/>
</dbReference>
<protein>
    <submittedName>
        <fullName evidence="2">Uncharacterized protein</fullName>
    </submittedName>
</protein>
<reference evidence="2 3" key="1">
    <citation type="journal article" date="2009" name="Genome Biol.">
        <title>Community-wide analysis of microbial genome sequence signatures.</title>
        <authorList>
            <person name="Dick G.J."/>
            <person name="Andersson A.F."/>
            <person name="Baker B.J."/>
            <person name="Simmons S.L."/>
            <person name="Thomas B.C."/>
            <person name="Yelton A.P."/>
            <person name="Banfield J.F."/>
        </authorList>
    </citation>
    <scope>NUCLEOTIDE SEQUENCE [LARGE SCALE GENOMIC DNA]</scope>
    <source>
        <strain evidence="2">ARMAN-2</strain>
    </source>
</reference>
<keyword evidence="1" id="KW-0812">Transmembrane</keyword>
<reference evidence="2 3" key="2">
    <citation type="journal article" date="2010" name="Proc. Natl. Acad. Sci. U.S.A.">
        <title>Enigmatic, ultrasmall, uncultivated Archaea.</title>
        <authorList>
            <person name="Baker B.J."/>
            <person name="Comolli L.R."/>
            <person name="Dick G.J."/>
            <person name="Hauser L.J."/>
            <person name="Hyatt D."/>
            <person name="Dill B.D."/>
            <person name="Land M.L."/>
            <person name="Verberkmoes N.C."/>
            <person name="Hettich R.L."/>
            <person name="Banfield J.F."/>
        </authorList>
    </citation>
    <scope>NUCLEOTIDE SEQUENCE [LARGE SCALE GENOMIC DNA]</scope>
    <source>
        <strain evidence="2">ARMAN-2</strain>
    </source>
</reference>